<dbReference type="EMBL" id="AEGR01000042">
    <property type="protein sequence ID" value="EGI77710.1"/>
    <property type="molecule type" value="Genomic_DNA"/>
</dbReference>
<dbReference type="AlphaFoldDB" id="F3KR09"/>
<dbReference type="RefSeq" id="WP_006296864.1">
    <property type="nucleotide sequence ID" value="NZ_AEGR01000042.1"/>
</dbReference>
<evidence type="ECO:0000313" key="2">
    <source>
        <dbReference type="EMBL" id="EGI77710.1"/>
    </source>
</evidence>
<organism evidence="2 3">
    <name type="scientific">Hylemonella gracilis ATCC 19624</name>
    <dbReference type="NCBI Taxonomy" id="887062"/>
    <lineage>
        <taxon>Bacteria</taxon>
        <taxon>Pseudomonadati</taxon>
        <taxon>Pseudomonadota</taxon>
        <taxon>Betaproteobacteria</taxon>
        <taxon>Burkholderiales</taxon>
        <taxon>Comamonadaceae</taxon>
        <taxon>Hylemonella</taxon>
    </lineage>
</organism>
<evidence type="ECO:0000313" key="3">
    <source>
        <dbReference type="Proteomes" id="UP000016368"/>
    </source>
</evidence>
<feature type="transmembrane region" description="Helical" evidence="1">
    <location>
        <begin position="22"/>
        <end position="41"/>
    </location>
</feature>
<keyword evidence="1" id="KW-0472">Membrane</keyword>
<gene>
    <name evidence="2" type="ORF">HGR_04423</name>
</gene>
<keyword evidence="1" id="KW-0812">Transmembrane</keyword>
<name>F3KR09_9BURK</name>
<accession>F3KR09</accession>
<dbReference type="Proteomes" id="UP000016368">
    <property type="component" value="Unassembled WGS sequence"/>
</dbReference>
<keyword evidence="1" id="KW-1133">Transmembrane helix</keyword>
<protein>
    <submittedName>
        <fullName evidence="2">Uncharacterized protein</fullName>
    </submittedName>
</protein>
<sequence>MTQRLLETQDDGTGADWPVSRWQRAVLGMALAALLLVTHALPRLS</sequence>
<proteinExistence type="predicted"/>
<keyword evidence="3" id="KW-1185">Reference proteome</keyword>
<evidence type="ECO:0000256" key="1">
    <source>
        <dbReference type="SAM" id="Phobius"/>
    </source>
</evidence>
<comment type="caution">
    <text evidence="2">The sequence shown here is derived from an EMBL/GenBank/DDBJ whole genome shotgun (WGS) entry which is preliminary data.</text>
</comment>
<reference evidence="2 3" key="1">
    <citation type="journal article" date="2011" name="EMBO J.">
        <title>Structural diversity of bacterial flagellar motors.</title>
        <authorList>
            <person name="Chen S."/>
            <person name="Beeby M."/>
            <person name="Murphy G.E."/>
            <person name="Leadbetter J.R."/>
            <person name="Hendrixson D.R."/>
            <person name="Briegel A."/>
            <person name="Li Z."/>
            <person name="Shi J."/>
            <person name="Tocheva E.I."/>
            <person name="Muller A."/>
            <person name="Dobro M.J."/>
            <person name="Jensen G.J."/>
        </authorList>
    </citation>
    <scope>NUCLEOTIDE SEQUENCE [LARGE SCALE GENOMIC DNA]</scope>
    <source>
        <strain evidence="2 3">ATCC 19624</strain>
    </source>
</reference>